<name>A0A0A2EYZ7_9PORP</name>
<dbReference type="OrthoDB" id="9869033at2"/>
<dbReference type="RefSeq" id="WP_039421971.1">
    <property type="nucleotide sequence ID" value="NZ_JRAI01000079.1"/>
</dbReference>
<dbReference type="STRING" id="111105.HR09_06815"/>
<sequence>MNKKVLLLIAVLLCGIGNEAVAQEKSKTWTLQAGIGYGDTDYVGQSFASGFYVGKRFIDAIEVGFTISNLLCQDREYGFSYAEATDLPYYYIHVSQYADATWKRLEAGSASSYMAVAGFSPIKLIWKNSRHDLVLAGQAGLSYKHANYLYRDEDKMHVLVRTYSNAKLSYGARLAYEYRISNTLGAGATASYDFEHEILTALATFNVHF</sequence>
<reference evidence="2 4" key="1">
    <citation type="submission" date="2014-08" db="EMBL/GenBank/DDBJ databases">
        <title>Porphyromonas gulae strain:COT-052_OH1451 Genome sequencing.</title>
        <authorList>
            <person name="Wallis C."/>
            <person name="Deusch O."/>
            <person name="O'Flynn C."/>
            <person name="Davis I."/>
            <person name="Jospin G."/>
            <person name="Darling A.E."/>
            <person name="Coil D.A."/>
            <person name="Alexiev A."/>
            <person name="Horsfall A."/>
            <person name="Kirkwood N."/>
            <person name="Harris S."/>
            <person name="Eisen J.A."/>
        </authorList>
    </citation>
    <scope>NUCLEOTIDE SEQUENCE [LARGE SCALE GENOMIC DNA]</scope>
    <source>
        <strain evidence="4">COT-052 OH1451</strain>
        <strain evidence="2">COT-052_OH1451</strain>
    </source>
</reference>
<evidence type="ECO:0000313" key="3">
    <source>
        <dbReference type="EMBL" id="KGN86665.1"/>
    </source>
</evidence>
<proteinExistence type="predicted"/>
<reference evidence="3 5" key="2">
    <citation type="submission" date="2014-08" db="EMBL/GenBank/DDBJ databases">
        <title>Porphyromonas gulae strain:COT-052_OH3439 Genome sequencing.</title>
        <authorList>
            <person name="Wallis C."/>
            <person name="Deusch O."/>
            <person name="O'Flynn C."/>
            <person name="Davis I."/>
            <person name="Jospin G."/>
            <person name="Darling A.E."/>
            <person name="Coil D.A."/>
            <person name="Alexiev A."/>
            <person name="Horsfall A."/>
            <person name="Kirkwood N."/>
            <person name="Harris S."/>
            <person name="Eisen J.A."/>
        </authorList>
    </citation>
    <scope>NUCLEOTIDE SEQUENCE [LARGE SCALE GENOMIC DNA]</scope>
    <source>
        <strain evidence="5">COT-052 OH3439</strain>
        <strain evidence="3">COT-052_OH3439</strain>
    </source>
</reference>
<dbReference type="EMBL" id="JRAI01000079">
    <property type="protein sequence ID" value="KGN84111.1"/>
    <property type="molecule type" value="Genomic_DNA"/>
</dbReference>
<dbReference type="EMBL" id="JRAK01000103">
    <property type="protein sequence ID" value="KGN86665.1"/>
    <property type="molecule type" value="Genomic_DNA"/>
</dbReference>
<gene>
    <name evidence="2" type="ORF">HR08_09610</name>
    <name evidence="3" type="ORF">HR15_07700</name>
</gene>
<dbReference type="AlphaFoldDB" id="A0A0A2EYZ7"/>
<evidence type="ECO:0000313" key="4">
    <source>
        <dbReference type="Proteomes" id="UP000030130"/>
    </source>
</evidence>
<keyword evidence="5" id="KW-1185">Reference proteome</keyword>
<evidence type="ECO:0000313" key="5">
    <source>
        <dbReference type="Proteomes" id="UP000030146"/>
    </source>
</evidence>
<protein>
    <recommendedName>
        <fullName evidence="6">Outer membrane protein beta-barrel domain-containing protein</fullName>
    </recommendedName>
</protein>
<accession>A0A0A2EYZ7</accession>
<feature type="chain" id="PRO_5007386401" description="Outer membrane protein beta-barrel domain-containing protein" evidence="1">
    <location>
        <begin position="23"/>
        <end position="209"/>
    </location>
</feature>
<organism evidence="2 4">
    <name type="scientific">Porphyromonas gulae</name>
    <dbReference type="NCBI Taxonomy" id="111105"/>
    <lineage>
        <taxon>Bacteria</taxon>
        <taxon>Pseudomonadati</taxon>
        <taxon>Bacteroidota</taxon>
        <taxon>Bacteroidia</taxon>
        <taxon>Bacteroidales</taxon>
        <taxon>Porphyromonadaceae</taxon>
        <taxon>Porphyromonas</taxon>
    </lineage>
</organism>
<comment type="caution">
    <text evidence="2">The sequence shown here is derived from an EMBL/GenBank/DDBJ whole genome shotgun (WGS) entry which is preliminary data.</text>
</comment>
<feature type="signal peptide" evidence="1">
    <location>
        <begin position="1"/>
        <end position="22"/>
    </location>
</feature>
<dbReference type="Proteomes" id="UP000030130">
    <property type="component" value="Unassembled WGS sequence"/>
</dbReference>
<keyword evidence="1" id="KW-0732">Signal</keyword>
<evidence type="ECO:0008006" key="6">
    <source>
        <dbReference type="Google" id="ProtNLM"/>
    </source>
</evidence>
<dbReference type="Proteomes" id="UP000030146">
    <property type="component" value="Unassembled WGS sequence"/>
</dbReference>
<evidence type="ECO:0000313" key="2">
    <source>
        <dbReference type="EMBL" id="KGN84111.1"/>
    </source>
</evidence>
<evidence type="ECO:0000256" key="1">
    <source>
        <dbReference type="SAM" id="SignalP"/>
    </source>
</evidence>